<feature type="non-terminal residue" evidence="2">
    <location>
        <position position="1"/>
    </location>
</feature>
<organism evidence="2 3">
    <name type="scientific">Mycetomoellerius zeteki</name>
    <dbReference type="NCBI Taxonomy" id="64791"/>
    <lineage>
        <taxon>Eukaryota</taxon>
        <taxon>Metazoa</taxon>
        <taxon>Ecdysozoa</taxon>
        <taxon>Arthropoda</taxon>
        <taxon>Hexapoda</taxon>
        <taxon>Insecta</taxon>
        <taxon>Pterygota</taxon>
        <taxon>Neoptera</taxon>
        <taxon>Endopterygota</taxon>
        <taxon>Hymenoptera</taxon>
        <taxon>Apocrita</taxon>
        <taxon>Aculeata</taxon>
        <taxon>Formicoidea</taxon>
        <taxon>Formicidae</taxon>
        <taxon>Myrmicinae</taxon>
        <taxon>Mycetomoellerius</taxon>
    </lineage>
</organism>
<keyword evidence="1" id="KW-0472">Membrane</keyword>
<proteinExistence type="predicted"/>
<dbReference type="AlphaFoldDB" id="A0A151WTY8"/>
<dbReference type="EMBL" id="KQ982761">
    <property type="protein sequence ID" value="KYQ51095.1"/>
    <property type="molecule type" value="Genomic_DNA"/>
</dbReference>
<accession>A0A151WTY8</accession>
<name>A0A151WTY8_9HYME</name>
<evidence type="ECO:0000313" key="3">
    <source>
        <dbReference type="Proteomes" id="UP000075809"/>
    </source>
</evidence>
<dbReference type="Proteomes" id="UP000075809">
    <property type="component" value="Unassembled WGS sequence"/>
</dbReference>
<protein>
    <submittedName>
        <fullName evidence="2">Uncharacterized protein</fullName>
    </submittedName>
</protein>
<keyword evidence="1" id="KW-0812">Transmembrane</keyword>
<keyword evidence="1" id="KW-1133">Transmembrane helix</keyword>
<evidence type="ECO:0000256" key="1">
    <source>
        <dbReference type="SAM" id="Phobius"/>
    </source>
</evidence>
<feature type="transmembrane region" description="Helical" evidence="1">
    <location>
        <begin position="42"/>
        <end position="66"/>
    </location>
</feature>
<evidence type="ECO:0000313" key="2">
    <source>
        <dbReference type="EMBL" id="KYQ51095.1"/>
    </source>
</evidence>
<sequence length="119" mass="14023">PLNTEIGVTDWFETRLKMSESTFSYAALILNRRFKFRWATRFRLLLHVLLVHRLLICFQFLGSLYVSQLFGDTQVCFAFSNILILTRCDWFSILIPLHFHGRIANRCQLCLEMGVTTFL</sequence>
<reference evidence="2 3" key="1">
    <citation type="submission" date="2015-09" db="EMBL/GenBank/DDBJ databases">
        <title>Trachymyrmex zeteki WGS genome.</title>
        <authorList>
            <person name="Nygaard S."/>
            <person name="Hu H."/>
            <person name="Boomsma J."/>
            <person name="Zhang G."/>
        </authorList>
    </citation>
    <scope>NUCLEOTIDE SEQUENCE [LARGE SCALE GENOMIC DNA]</scope>
    <source>
        <strain evidence="2">Tzet28-1</strain>
        <tissue evidence="2">Whole body</tissue>
    </source>
</reference>
<keyword evidence="3" id="KW-1185">Reference proteome</keyword>
<gene>
    <name evidence="2" type="ORF">ALC60_09809</name>
</gene>